<name>A0A4C1XB46_EUMVA</name>
<dbReference type="EMBL" id="BGZK01000766">
    <property type="protein sequence ID" value="GBP59624.1"/>
    <property type="molecule type" value="Genomic_DNA"/>
</dbReference>
<gene>
    <name evidence="2" type="ORF">EVAR_45992_1</name>
</gene>
<accession>A0A4C1XB46</accession>
<comment type="caution">
    <text evidence="2">The sequence shown here is derived from an EMBL/GenBank/DDBJ whole genome shotgun (WGS) entry which is preliminary data.</text>
</comment>
<protein>
    <submittedName>
        <fullName evidence="2">Uncharacterized protein</fullName>
    </submittedName>
</protein>
<sequence>MAKADQRIKDQTILTDAVLDTAFRPILKVRTIQLTMLWRQNYVKKVDFDLHSNDTNNKLGCNGKTKCGADGSRPLSAIDHPGRLPAPAAPDAPPDGVMQSYCG</sequence>
<reference evidence="2 3" key="1">
    <citation type="journal article" date="2019" name="Commun. Biol.">
        <title>The bagworm genome reveals a unique fibroin gene that provides high tensile strength.</title>
        <authorList>
            <person name="Kono N."/>
            <person name="Nakamura H."/>
            <person name="Ohtoshi R."/>
            <person name="Tomita M."/>
            <person name="Numata K."/>
            <person name="Arakawa K."/>
        </authorList>
    </citation>
    <scope>NUCLEOTIDE SEQUENCE [LARGE SCALE GENOMIC DNA]</scope>
</reference>
<evidence type="ECO:0000256" key="1">
    <source>
        <dbReference type="SAM" id="MobiDB-lite"/>
    </source>
</evidence>
<dbReference type="Proteomes" id="UP000299102">
    <property type="component" value="Unassembled WGS sequence"/>
</dbReference>
<organism evidence="2 3">
    <name type="scientific">Eumeta variegata</name>
    <name type="common">Bagworm moth</name>
    <name type="synonym">Eumeta japonica</name>
    <dbReference type="NCBI Taxonomy" id="151549"/>
    <lineage>
        <taxon>Eukaryota</taxon>
        <taxon>Metazoa</taxon>
        <taxon>Ecdysozoa</taxon>
        <taxon>Arthropoda</taxon>
        <taxon>Hexapoda</taxon>
        <taxon>Insecta</taxon>
        <taxon>Pterygota</taxon>
        <taxon>Neoptera</taxon>
        <taxon>Endopterygota</taxon>
        <taxon>Lepidoptera</taxon>
        <taxon>Glossata</taxon>
        <taxon>Ditrysia</taxon>
        <taxon>Tineoidea</taxon>
        <taxon>Psychidae</taxon>
        <taxon>Oiketicinae</taxon>
        <taxon>Eumeta</taxon>
    </lineage>
</organism>
<dbReference type="AlphaFoldDB" id="A0A4C1XB46"/>
<keyword evidence="3" id="KW-1185">Reference proteome</keyword>
<proteinExistence type="predicted"/>
<feature type="region of interest" description="Disordered" evidence="1">
    <location>
        <begin position="62"/>
        <end position="103"/>
    </location>
</feature>
<evidence type="ECO:0000313" key="2">
    <source>
        <dbReference type="EMBL" id="GBP59624.1"/>
    </source>
</evidence>
<evidence type="ECO:0000313" key="3">
    <source>
        <dbReference type="Proteomes" id="UP000299102"/>
    </source>
</evidence>